<feature type="compositionally biased region" description="Basic and acidic residues" evidence="7">
    <location>
        <begin position="1124"/>
        <end position="1134"/>
    </location>
</feature>
<keyword evidence="2" id="KW-0132">Cell division</keyword>
<feature type="compositionally biased region" description="Basic residues" evidence="7">
    <location>
        <begin position="1107"/>
        <end position="1116"/>
    </location>
</feature>
<gene>
    <name evidence="9" type="ORF">POCTA_138.1.T0120210</name>
</gene>
<evidence type="ECO:0000256" key="2">
    <source>
        <dbReference type="ARBA" id="ARBA00022618"/>
    </source>
</evidence>
<name>A0A8S1SP55_PAROT</name>
<accession>A0A8S1SP55</accession>
<keyword evidence="3" id="KW-0498">Mitosis</keyword>
<dbReference type="InterPro" id="IPR032682">
    <property type="entry name" value="Cnd1_C"/>
</dbReference>
<dbReference type="GO" id="GO:0051301">
    <property type="term" value="P:cell division"/>
    <property type="evidence" value="ECO:0007669"/>
    <property type="project" value="UniProtKB-KW"/>
</dbReference>
<feature type="coiled-coil region" evidence="6">
    <location>
        <begin position="403"/>
        <end position="430"/>
    </location>
</feature>
<dbReference type="GO" id="GO:0042393">
    <property type="term" value="F:histone binding"/>
    <property type="evidence" value="ECO:0007669"/>
    <property type="project" value="TreeGrafter"/>
</dbReference>
<evidence type="ECO:0000259" key="8">
    <source>
        <dbReference type="Pfam" id="PF12717"/>
    </source>
</evidence>
<protein>
    <recommendedName>
        <fullName evidence="8">Condensin complex subunit 1 C-terminal domain-containing protein</fullName>
    </recommendedName>
</protein>
<dbReference type="InterPro" id="IPR026971">
    <property type="entry name" value="CND1/NCAPD3"/>
</dbReference>
<comment type="subcellular location">
    <subcellularLocation>
        <location evidence="1">Nucleus</location>
    </subcellularLocation>
</comment>
<evidence type="ECO:0000256" key="4">
    <source>
        <dbReference type="ARBA" id="ARBA00023242"/>
    </source>
</evidence>
<dbReference type="OMA" id="DVIAKLW"/>
<dbReference type="GO" id="GO:0010032">
    <property type="term" value="P:meiotic chromosome condensation"/>
    <property type="evidence" value="ECO:0007669"/>
    <property type="project" value="TreeGrafter"/>
</dbReference>
<evidence type="ECO:0000256" key="6">
    <source>
        <dbReference type="SAM" id="Coils"/>
    </source>
</evidence>
<dbReference type="Pfam" id="PF12717">
    <property type="entry name" value="Cnd1"/>
    <property type="match status" value="1"/>
</dbReference>
<dbReference type="OrthoDB" id="436262at2759"/>
<evidence type="ECO:0000256" key="1">
    <source>
        <dbReference type="ARBA" id="ARBA00004123"/>
    </source>
</evidence>
<keyword evidence="6" id="KW-0175">Coiled coil</keyword>
<dbReference type="Proteomes" id="UP000683925">
    <property type="component" value="Unassembled WGS sequence"/>
</dbReference>
<feature type="compositionally biased region" description="Acidic residues" evidence="7">
    <location>
        <begin position="1158"/>
        <end position="1170"/>
    </location>
</feature>
<feature type="compositionally biased region" description="Low complexity" evidence="7">
    <location>
        <begin position="1135"/>
        <end position="1146"/>
    </location>
</feature>
<dbReference type="GO" id="GO:0007076">
    <property type="term" value="P:mitotic chromosome condensation"/>
    <property type="evidence" value="ECO:0007669"/>
    <property type="project" value="InterPro"/>
</dbReference>
<dbReference type="GO" id="GO:0000779">
    <property type="term" value="C:condensed chromosome, centromeric region"/>
    <property type="evidence" value="ECO:0007669"/>
    <property type="project" value="TreeGrafter"/>
</dbReference>
<evidence type="ECO:0000256" key="5">
    <source>
        <dbReference type="ARBA" id="ARBA00023306"/>
    </source>
</evidence>
<evidence type="ECO:0000313" key="10">
    <source>
        <dbReference type="Proteomes" id="UP000683925"/>
    </source>
</evidence>
<evidence type="ECO:0000313" key="9">
    <source>
        <dbReference type="EMBL" id="CAD8141037.1"/>
    </source>
</evidence>
<feature type="compositionally biased region" description="Basic and acidic residues" evidence="7">
    <location>
        <begin position="1097"/>
        <end position="1106"/>
    </location>
</feature>
<keyword evidence="5" id="KW-0131">Cell cycle</keyword>
<comment type="caution">
    <text evidence="9">The sequence shown here is derived from an EMBL/GenBank/DDBJ whole genome shotgun (WGS) entry which is preliminary data.</text>
</comment>
<reference evidence="9" key="1">
    <citation type="submission" date="2021-01" db="EMBL/GenBank/DDBJ databases">
        <authorList>
            <consortium name="Genoscope - CEA"/>
            <person name="William W."/>
        </authorList>
    </citation>
    <scope>NUCLEOTIDE SEQUENCE</scope>
</reference>
<dbReference type="GO" id="GO:0000796">
    <property type="term" value="C:condensin complex"/>
    <property type="evidence" value="ECO:0007669"/>
    <property type="project" value="TreeGrafter"/>
</dbReference>
<dbReference type="GO" id="GO:0005634">
    <property type="term" value="C:nucleus"/>
    <property type="evidence" value="ECO:0007669"/>
    <property type="project" value="UniProtKB-SubCell"/>
</dbReference>
<dbReference type="PANTHER" id="PTHR14222:SF2">
    <property type="entry name" value="CONDENSIN COMPLEX SUBUNIT 1"/>
    <property type="match status" value="1"/>
</dbReference>
<feature type="domain" description="Condensin complex subunit 1 C-terminal" evidence="8">
    <location>
        <begin position="884"/>
        <end position="1035"/>
    </location>
</feature>
<dbReference type="PANTHER" id="PTHR14222">
    <property type="entry name" value="CONDENSIN"/>
    <property type="match status" value="1"/>
</dbReference>
<dbReference type="EMBL" id="CAJJDP010000011">
    <property type="protein sequence ID" value="CAD8141037.1"/>
    <property type="molecule type" value="Genomic_DNA"/>
</dbReference>
<keyword evidence="4" id="KW-0539">Nucleus</keyword>
<evidence type="ECO:0000256" key="7">
    <source>
        <dbReference type="SAM" id="MobiDB-lite"/>
    </source>
</evidence>
<evidence type="ECO:0000256" key="3">
    <source>
        <dbReference type="ARBA" id="ARBA00022776"/>
    </source>
</evidence>
<sequence>MNFHFPGTYAELRDNHFSGNYRVKSKNQVGHMDERLILMRLNQFEDGFNQLPTLIEDPQYFDFLYYLVEHLDAHPNQKVQLQLVEIFSFQIQKLYPDHAQAFKMTLFLLLNLLQQKQLQGQQVRRALKTLQSLFNLNAFHDFGREGSRYVFDLVKMAVEIKDTQIRELWIDVLVQAIAMWQTYDLNLKNRIVHLMYEQESVVLNISKFLLGCSKNDKLKQYTLDQIILLVNYITEKSTNQTESLAVKNLKELLSQTSKDMPKVYYQQLSAFIGLYDNENYHIRNGLSELITNVIEYLIKESKDQDSDEFQLSNANNLIKQLLDRHMDKTALCRSNVLQCLSQLLNSNCVPKQHLQTIFAISSSRLRDISGYVRKSSLQLLKSIVRYYRFLYVQSQGRQNFWSSAEIEDQIDRNKEELQNIHKDFEDIDKQFQKGEISQEDVNESIKFIKKKAQEKIKIQEYLEEYQKFLDGMKTVITQVLQLCQSKNQADVIHSIKLFSYLQKYKYESANSGLRRMMLLVWSQDKSIQQEVIKKFWKLFLRDTKKTRQIILQIIDLISKSNLKELISLEKIILSYETELAPNYKFPSKIFHTLWEYFGNQEIDQRSMLIFVRILLTRSSSLLSLEKVAQIYNQLQKYSKKDPDWIIIKELATILSKLDRTHGKNQINFNKSIDLLIILLIKYQNSSDMNYFCACDSIIQLVPNAENPELIFETLLQDLGFQSTKMDLEAEEIKQMEEIHLAHAIYIAGSVSLQLLIFIDATHNSLKNLKNEREKQIGKEQEIDKIQGGIEGEFEKLHGIVDKIQDLKLIQSNLLSVFSPMVKQILQDCLNQMETEENATKQQPPIVQVSLIAMCKFMCLSESYCRENIQMLFNIMKSPLIDQVMKNNVIISIGDLLHRWPNTIQKFHKQIYSNLSDTSAAVRRVTLLVLTHLILNDMVKSKTSLSHIPILLTDPHPQIPAMARYFLNELQKKEQRAITNAIPDIISNVQDQNETILSQISQYIDKSQIESIVDKLITILGTSTNQYEVKNISILFNHINLSQNSLQKLLDGWEEYREQLRDQFVYNQFIILIKKLKRTLPQDAKPLIEDYEMKVEHHDKETFENRRREKVTKKKNVKQVQNEGGVDKEQKENKGGNKLKQQQSQQQQKKKTKKRREDDFMELESDSDDMSQESLVIKKQTSTRRKRSIKKDEDE</sequence>
<feature type="region of interest" description="Disordered" evidence="7">
    <location>
        <begin position="1097"/>
        <end position="1194"/>
    </location>
</feature>
<organism evidence="9 10">
    <name type="scientific">Paramecium octaurelia</name>
    <dbReference type="NCBI Taxonomy" id="43137"/>
    <lineage>
        <taxon>Eukaryota</taxon>
        <taxon>Sar</taxon>
        <taxon>Alveolata</taxon>
        <taxon>Ciliophora</taxon>
        <taxon>Intramacronucleata</taxon>
        <taxon>Oligohymenophorea</taxon>
        <taxon>Peniculida</taxon>
        <taxon>Parameciidae</taxon>
        <taxon>Paramecium</taxon>
    </lineage>
</organism>
<proteinExistence type="predicted"/>
<keyword evidence="10" id="KW-1185">Reference proteome</keyword>
<dbReference type="AlphaFoldDB" id="A0A8S1SP55"/>